<comment type="caution">
    <text evidence="2">The sequence shown here is derived from an EMBL/GenBank/DDBJ whole genome shotgun (WGS) entry which is preliminary data.</text>
</comment>
<name>A0A328YRW6_9BURK</name>
<organism evidence="2 3">
    <name type="scientific">Paracidovorax anthurii</name>
    <dbReference type="NCBI Taxonomy" id="78229"/>
    <lineage>
        <taxon>Bacteria</taxon>
        <taxon>Pseudomonadati</taxon>
        <taxon>Pseudomonadota</taxon>
        <taxon>Betaproteobacteria</taxon>
        <taxon>Burkholderiales</taxon>
        <taxon>Comamonadaceae</taxon>
        <taxon>Paracidovorax</taxon>
    </lineage>
</organism>
<dbReference type="AlphaFoldDB" id="A0A328YRW6"/>
<sequence length="415" mass="45323">MMLRFFLLLLCALCFNRAALADSPALNPNDWNFVLVPSFESQAGKGNNVSPTGLNHALRFGQLLNSVLAGKAAQVRQVYAFTYAGSPSMVPLQTIEPYALLNNFGVSSQSLSQGDASVYNSPAYFMQQLLGNQPRGTYVMAMPPEMIQAMVGSVSNDALALNGTHQYVVLSGQGQPFAVGIYSDGIADDPLFPKVPLPPRSACAQPPVTIQAKAPGGWQPYTEQKVYLVRHVEAHPSGNFENGNYVCQGQWRALGANARLSEIMKRKPDHVFTSNPNNIIGCNGTCSYIRPSLTVAPFAIEHHLPLTLAEFQWNDAIDLAQALFNRASPYFSRAEHGGTILVGWEHAHIEKAVKYLLTGMYRNPAAAAQVPSWSFEDYDSVWELSTDKQGDLTFRNTCEAIPTTALPSTCPAFFQ</sequence>
<evidence type="ECO:0000313" key="2">
    <source>
        <dbReference type="EMBL" id="RAR76728.1"/>
    </source>
</evidence>
<dbReference type="Proteomes" id="UP000248856">
    <property type="component" value="Unassembled WGS sequence"/>
</dbReference>
<reference evidence="2 3" key="1">
    <citation type="submission" date="2018-06" db="EMBL/GenBank/DDBJ databases">
        <title>Genomic Encyclopedia of Archaeal and Bacterial Type Strains, Phase II (KMG-II): from individual species to whole genera.</title>
        <authorList>
            <person name="Goeker M."/>
        </authorList>
    </citation>
    <scope>NUCLEOTIDE SEQUENCE [LARGE SCALE GENOMIC DNA]</scope>
    <source>
        <strain evidence="2 3">CFPB 3232</strain>
    </source>
</reference>
<proteinExistence type="predicted"/>
<feature type="chain" id="PRO_5016286091" evidence="1">
    <location>
        <begin position="22"/>
        <end position="415"/>
    </location>
</feature>
<evidence type="ECO:0000313" key="3">
    <source>
        <dbReference type="Proteomes" id="UP000248856"/>
    </source>
</evidence>
<keyword evidence="3" id="KW-1185">Reference proteome</keyword>
<feature type="signal peptide" evidence="1">
    <location>
        <begin position="1"/>
        <end position="21"/>
    </location>
</feature>
<protein>
    <submittedName>
        <fullName evidence="2">Uncharacterized protein</fullName>
    </submittedName>
</protein>
<accession>A0A328YRW6</accession>
<dbReference type="EMBL" id="QLTA01000043">
    <property type="protein sequence ID" value="RAR76728.1"/>
    <property type="molecule type" value="Genomic_DNA"/>
</dbReference>
<gene>
    <name evidence="2" type="ORF">AX018_10434</name>
</gene>
<dbReference type="OrthoDB" id="7001291at2"/>
<dbReference type="RefSeq" id="WP_111880119.1">
    <property type="nucleotide sequence ID" value="NZ_CBCSGC010000051.1"/>
</dbReference>
<keyword evidence="1" id="KW-0732">Signal</keyword>
<evidence type="ECO:0000256" key="1">
    <source>
        <dbReference type="SAM" id="SignalP"/>
    </source>
</evidence>